<dbReference type="InterPro" id="IPR008183">
    <property type="entry name" value="Aldose_1/G6P_1-epimerase"/>
</dbReference>
<feature type="binding site" evidence="13">
    <location>
        <position position="252"/>
    </location>
    <ligand>
        <name>beta-D-galactose</name>
        <dbReference type="ChEBI" id="CHEBI:27667"/>
    </ligand>
</feature>
<dbReference type="GO" id="GO:0006006">
    <property type="term" value="P:glucose metabolic process"/>
    <property type="evidence" value="ECO:0007669"/>
    <property type="project" value="TreeGrafter"/>
</dbReference>
<dbReference type="NCBIfam" id="NF008277">
    <property type="entry name" value="PRK11055.1"/>
    <property type="match status" value="1"/>
</dbReference>
<dbReference type="GO" id="GO:0033499">
    <property type="term" value="P:galactose catabolic process via UDP-galactose, Leloir pathway"/>
    <property type="evidence" value="ECO:0007669"/>
    <property type="project" value="TreeGrafter"/>
</dbReference>
<keyword evidence="7" id="KW-0597">Phosphoprotein</keyword>
<name>A0A1K2IKD1_9FLAO</name>
<protein>
    <recommendedName>
        <fullName evidence="11">Aldose 1-epimerase</fullName>
        <ecNumber evidence="11">5.1.3.3</ecNumber>
    </recommendedName>
</protein>
<dbReference type="Gene3D" id="2.70.98.10">
    <property type="match status" value="1"/>
</dbReference>
<keyword evidence="8" id="KW-0106">Calcium</keyword>
<evidence type="ECO:0000256" key="11">
    <source>
        <dbReference type="PIRNR" id="PIRNR005096"/>
    </source>
</evidence>
<comment type="catalytic activity">
    <reaction evidence="11">
        <text>alpha-D-glucose = beta-D-glucose</text>
        <dbReference type="Rhea" id="RHEA:10264"/>
        <dbReference type="ChEBI" id="CHEBI:15903"/>
        <dbReference type="ChEBI" id="CHEBI:17925"/>
        <dbReference type="EC" id="5.1.3.3"/>
    </reaction>
</comment>
<dbReference type="InterPro" id="IPR011013">
    <property type="entry name" value="Gal_mutarotase_sf_dom"/>
</dbReference>
<dbReference type="EC" id="5.1.3.3" evidence="11"/>
<evidence type="ECO:0000256" key="1">
    <source>
        <dbReference type="ARBA" id="ARBA00001913"/>
    </source>
</evidence>
<dbReference type="InterPro" id="IPR015443">
    <property type="entry name" value="Aldose_1-epimerase"/>
</dbReference>
<evidence type="ECO:0000256" key="12">
    <source>
        <dbReference type="PIRSR" id="PIRSR005096-1"/>
    </source>
</evidence>
<comment type="subunit">
    <text evidence="5">Monomer.</text>
</comment>
<reference evidence="16" key="1">
    <citation type="submission" date="2016-10" db="EMBL/GenBank/DDBJ databases">
        <authorList>
            <person name="Varghese N."/>
            <person name="Submissions S."/>
        </authorList>
    </citation>
    <scope>NUCLEOTIDE SEQUENCE [LARGE SCALE GENOMIC DNA]</scope>
    <source>
        <strain evidence="16">SUR2</strain>
    </source>
</reference>
<dbReference type="InterPro" id="IPR014718">
    <property type="entry name" value="GH-type_carb-bd"/>
</dbReference>
<evidence type="ECO:0000256" key="14">
    <source>
        <dbReference type="PIRSR" id="PIRSR005096-3"/>
    </source>
</evidence>
<organism evidence="15 16">
    <name type="scientific">Chryseobacterium limigenitum</name>
    <dbReference type="NCBI Taxonomy" id="1612149"/>
    <lineage>
        <taxon>Bacteria</taxon>
        <taxon>Pseudomonadati</taxon>
        <taxon>Bacteroidota</taxon>
        <taxon>Flavobacteriia</taxon>
        <taxon>Flavobacteriales</taxon>
        <taxon>Weeksellaceae</taxon>
        <taxon>Chryseobacterium group</taxon>
        <taxon>Chryseobacterium</taxon>
    </lineage>
</organism>
<comment type="pathway">
    <text evidence="3 11">Carbohydrate metabolism; hexose metabolism.</text>
</comment>
<feature type="active site" description="Proton donor" evidence="12">
    <location>
        <position position="180"/>
    </location>
</feature>
<keyword evidence="9 11" id="KW-0413">Isomerase</keyword>
<evidence type="ECO:0000256" key="10">
    <source>
        <dbReference type="ARBA" id="ARBA00023277"/>
    </source>
</evidence>
<dbReference type="RefSeq" id="WP_072408507.1">
    <property type="nucleotide sequence ID" value="NZ_FPKW01000004.1"/>
</dbReference>
<feature type="active site" description="Proton acceptor" evidence="12">
    <location>
        <position position="315"/>
    </location>
</feature>
<evidence type="ECO:0000313" key="15">
    <source>
        <dbReference type="EMBL" id="SFZ92913.1"/>
    </source>
</evidence>
<dbReference type="Pfam" id="PF01263">
    <property type="entry name" value="Aldose_epim"/>
    <property type="match status" value="1"/>
</dbReference>
<dbReference type="PIRSF" id="PIRSF005096">
    <property type="entry name" value="GALM"/>
    <property type="match status" value="1"/>
</dbReference>
<dbReference type="Proteomes" id="UP000182034">
    <property type="component" value="Unassembled WGS sequence"/>
</dbReference>
<gene>
    <name evidence="15" type="ORF">SAMN05216324_10443</name>
</gene>
<dbReference type="GO" id="GO:0030246">
    <property type="term" value="F:carbohydrate binding"/>
    <property type="evidence" value="ECO:0007669"/>
    <property type="project" value="InterPro"/>
</dbReference>
<evidence type="ECO:0000256" key="5">
    <source>
        <dbReference type="ARBA" id="ARBA00011245"/>
    </source>
</evidence>
<comment type="cofactor">
    <cofactor evidence="1">
        <name>Ca(2+)</name>
        <dbReference type="ChEBI" id="CHEBI:29108"/>
    </cofactor>
</comment>
<evidence type="ECO:0000256" key="4">
    <source>
        <dbReference type="ARBA" id="ARBA00006206"/>
    </source>
</evidence>
<comment type="similarity">
    <text evidence="4 11">Belongs to the aldose epimerase family.</text>
</comment>
<feature type="binding site" evidence="14">
    <location>
        <begin position="82"/>
        <end position="83"/>
    </location>
    <ligand>
        <name>beta-D-galactose</name>
        <dbReference type="ChEBI" id="CHEBI:27667"/>
    </ligand>
</feature>
<dbReference type="UniPathway" id="UPA00242"/>
<evidence type="ECO:0000256" key="9">
    <source>
        <dbReference type="ARBA" id="ARBA00023235"/>
    </source>
</evidence>
<dbReference type="SUPFAM" id="SSF74650">
    <property type="entry name" value="Galactose mutarotase-like"/>
    <property type="match status" value="1"/>
</dbReference>
<evidence type="ECO:0000256" key="8">
    <source>
        <dbReference type="ARBA" id="ARBA00022837"/>
    </source>
</evidence>
<evidence type="ECO:0000256" key="2">
    <source>
        <dbReference type="ARBA" id="ARBA00004496"/>
    </source>
</evidence>
<evidence type="ECO:0000313" key="16">
    <source>
        <dbReference type="Proteomes" id="UP000182034"/>
    </source>
</evidence>
<evidence type="ECO:0000256" key="3">
    <source>
        <dbReference type="ARBA" id="ARBA00005028"/>
    </source>
</evidence>
<dbReference type="GO" id="GO:0004034">
    <property type="term" value="F:aldose 1-epimerase activity"/>
    <property type="evidence" value="ECO:0007669"/>
    <property type="project" value="UniProtKB-EC"/>
</dbReference>
<dbReference type="GO" id="GO:0005737">
    <property type="term" value="C:cytoplasm"/>
    <property type="evidence" value="ECO:0007669"/>
    <property type="project" value="UniProtKB-SubCell"/>
</dbReference>
<evidence type="ECO:0000256" key="13">
    <source>
        <dbReference type="PIRSR" id="PIRSR005096-2"/>
    </source>
</evidence>
<keyword evidence="16" id="KW-1185">Reference proteome</keyword>
<dbReference type="FunFam" id="2.70.98.10:FF:000003">
    <property type="entry name" value="Aldose 1-epimerase"/>
    <property type="match status" value="1"/>
</dbReference>
<comment type="subcellular location">
    <subcellularLocation>
        <location evidence="2">Cytoplasm</location>
    </subcellularLocation>
</comment>
<dbReference type="AlphaFoldDB" id="A0A1K2IKD1"/>
<sequence>MEKIKVSDFGITKEGSQIKKYTLTNKNGMKVEIINYGGIVISLTAPDRKGNFEDVVLGFINPEDYFNENSYFFGAIIGRFANRIAHGKFSLNGNIFNLNKNNGENHLHGGDNGFFTRIWKAEIIPNSQTLKLSYISKDGEEGYPGELATNVFYTLTDQNALKISYEATTDQPTVVNLTHHSYFNLSGDLSREITDHELQIDAEQFIPINKSSIPEDDFENVAETPFDFRNFKAIGKDIDTENEQLQRANGYDHCWVLNGNGMRSVASLYHPKTGRKLNVSTDQPGIQVYSGNFLDGKFETKTGGKNNQRTGVCLETQHFPDSPNRNSFPSVELKLGEKYSTTTVYQFSVE</sequence>
<evidence type="ECO:0000256" key="7">
    <source>
        <dbReference type="ARBA" id="ARBA00022553"/>
    </source>
</evidence>
<dbReference type="PANTHER" id="PTHR10091">
    <property type="entry name" value="ALDOSE-1-EPIMERASE"/>
    <property type="match status" value="1"/>
</dbReference>
<evidence type="ECO:0000256" key="6">
    <source>
        <dbReference type="ARBA" id="ARBA00022490"/>
    </source>
</evidence>
<dbReference type="STRING" id="1612149.SAMN05216324_10443"/>
<dbReference type="EMBL" id="FPKW01000004">
    <property type="protein sequence ID" value="SFZ92913.1"/>
    <property type="molecule type" value="Genomic_DNA"/>
</dbReference>
<keyword evidence="10 11" id="KW-0119">Carbohydrate metabolism</keyword>
<dbReference type="PANTHER" id="PTHR10091:SF0">
    <property type="entry name" value="GALACTOSE MUTAROTASE"/>
    <property type="match status" value="1"/>
</dbReference>
<dbReference type="InterPro" id="IPR047215">
    <property type="entry name" value="Galactose_mutarotase-like"/>
</dbReference>
<feature type="binding site" evidence="14">
    <location>
        <begin position="180"/>
        <end position="182"/>
    </location>
    <ligand>
        <name>beta-D-galactose</name>
        <dbReference type="ChEBI" id="CHEBI:27667"/>
    </ligand>
</feature>
<accession>A0A1K2IKD1</accession>
<dbReference type="CDD" id="cd09019">
    <property type="entry name" value="galactose_mutarotase_like"/>
    <property type="match status" value="1"/>
</dbReference>
<keyword evidence="6" id="KW-0963">Cytoplasm</keyword>
<dbReference type="OrthoDB" id="9779408at2"/>
<proteinExistence type="inferred from homology"/>